<dbReference type="STRING" id="1287681.M7SQP2"/>
<reference evidence="2" key="1">
    <citation type="journal article" date="2013" name="Genome Announc.">
        <title>Draft genome sequence of the grapevine dieback fungus Eutypa lata UCR-EL1.</title>
        <authorList>
            <person name="Blanco-Ulate B."/>
            <person name="Rolshausen P.E."/>
            <person name="Cantu D."/>
        </authorList>
    </citation>
    <scope>NUCLEOTIDE SEQUENCE [LARGE SCALE GENOMIC DNA]</scope>
    <source>
        <strain evidence="2">UCR-EL1</strain>
    </source>
</reference>
<proteinExistence type="predicted"/>
<dbReference type="AlphaFoldDB" id="M7SQP2"/>
<dbReference type="HOGENOM" id="CLU_1489013_0_0_1"/>
<dbReference type="OrthoDB" id="10260355at2759"/>
<evidence type="ECO:0000313" key="1">
    <source>
        <dbReference type="EMBL" id="EMR66813.1"/>
    </source>
</evidence>
<evidence type="ECO:0000313" key="2">
    <source>
        <dbReference type="Proteomes" id="UP000012174"/>
    </source>
</evidence>
<name>M7SQP2_EUTLA</name>
<dbReference type="EMBL" id="KB706581">
    <property type="protein sequence ID" value="EMR66813.1"/>
    <property type="molecule type" value="Genomic_DNA"/>
</dbReference>
<protein>
    <submittedName>
        <fullName evidence="1">Putative thioredoxin reductase protein</fullName>
    </submittedName>
</protein>
<dbReference type="Gene3D" id="3.50.50.60">
    <property type="entry name" value="FAD/NAD(P)-binding domain"/>
    <property type="match status" value="2"/>
</dbReference>
<organism evidence="1 2">
    <name type="scientific">Eutypa lata (strain UCR-EL1)</name>
    <name type="common">Grapevine dieback disease fungus</name>
    <name type="synonym">Eutypa armeniacae</name>
    <dbReference type="NCBI Taxonomy" id="1287681"/>
    <lineage>
        <taxon>Eukaryota</taxon>
        <taxon>Fungi</taxon>
        <taxon>Dikarya</taxon>
        <taxon>Ascomycota</taxon>
        <taxon>Pezizomycotina</taxon>
        <taxon>Sordariomycetes</taxon>
        <taxon>Xylariomycetidae</taxon>
        <taxon>Xylariales</taxon>
        <taxon>Diatrypaceae</taxon>
        <taxon>Eutypa</taxon>
    </lineage>
</organism>
<dbReference type="SUPFAM" id="SSF51905">
    <property type="entry name" value="FAD/NAD(P)-binding domain"/>
    <property type="match status" value="1"/>
</dbReference>
<dbReference type="InterPro" id="IPR036188">
    <property type="entry name" value="FAD/NAD-bd_sf"/>
</dbReference>
<keyword evidence="2" id="KW-1185">Reference proteome</keyword>
<sequence>MSRPSAPYRADHKSPEDYRNAARKNILENYSSIQFADVAVAEISKESDSRFKVRNGNGKVTIYTNGDVEIEGELNPLVAPRGKRYAALGDRGVFVDGSSKEEKFLVHNPQTSPQGRLDMAPSGDIKADAPFWQTSVPGVFAVGDCSTPYKVIASAVTGGCNAGVMASAEIQGQKYSRSLDS</sequence>
<gene>
    <name evidence="1" type="ORF">UCREL1_6215</name>
</gene>
<dbReference type="KEGG" id="ela:UCREL1_6215"/>
<dbReference type="Proteomes" id="UP000012174">
    <property type="component" value="Unassembled WGS sequence"/>
</dbReference>
<accession>M7SQP2</accession>